<evidence type="ECO:0000313" key="1">
    <source>
        <dbReference type="EMBL" id="GKX65036.1"/>
    </source>
</evidence>
<keyword evidence="2" id="KW-1185">Reference proteome</keyword>
<reference evidence="1" key="1">
    <citation type="journal article" date="2025" name="Int. J. Syst. Evol. Microbiol.">
        <title>Inconstantimicrobium mannanitabidum sp. nov., a novel member of the family Clostridiaceae isolated from anoxic soil under the treatment of reductive soil disinfestation.</title>
        <authorList>
            <person name="Ueki A."/>
            <person name="Tonouchi A."/>
            <person name="Honma S."/>
            <person name="Kaku N."/>
            <person name="Ueki K."/>
        </authorList>
    </citation>
    <scope>NUCLEOTIDE SEQUENCE</scope>
    <source>
        <strain evidence="1">TW13</strain>
    </source>
</reference>
<comment type="caution">
    <text evidence="1">The sequence shown here is derived from an EMBL/GenBank/DDBJ whole genome shotgun (WGS) entry which is preliminary data.</text>
</comment>
<gene>
    <name evidence="1" type="ORF">rsdtw13_02940</name>
</gene>
<protein>
    <submittedName>
        <fullName evidence="1">Uncharacterized protein</fullName>
    </submittedName>
</protein>
<organism evidence="1 2">
    <name type="scientific">Inconstantimicrobium mannanitabidum</name>
    <dbReference type="NCBI Taxonomy" id="1604901"/>
    <lineage>
        <taxon>Bacteria</taxon>
        <taxon>Bacillati</taxon>
        <taxon>Bacillota</taxon>
        <taxon>Clostridia</taxon>
        <taxon>Eubacteriales</taxon>
        <taxon>Clostridiaceae</taxon>
        <taxon>Inconstantimicrobium</taxon>
    </lineage>
</organism>
<proteinExistence type="predicted"/>
<evidence type="ECO:0000313" key="2">
    <source>
        <dbReference type="Proteomes" id="UP001058074"/>
    </source>
</evidence>
<sequence length="213" mass="24961">MQENNRLVQTIHSFYALFKVNFLSMILLVIGALFFTFQPVLKANLVLVKLIKEGKVDGYSNIRDNYLPIFKGEFKNFKKDLMPILILIWLSALVIILKKINSPIAGVLNLFLGYLCIMTILFCLFWQLLNIQLHSIEKEEGTILEGFIFMFFNLKNFIYSIILLIAFIFVGYKWPVLILVILLPLYIFIFYCLNLSSVDSFIEIIKRRRKDQQ</sequence>
<dbReference type="EMBL" id="BROD01000001">
    <property type="protein sequence ID" value="GKX65036.1"/>
    <property type="molecule type" value="Genomic_DNA"/>
</dbReference>
<name>A0ACB5R7Q0_9CLOT</name>
<dbReference type="Proteomes" id="UP001058074">
    <property type="component" value="Unassembled WGS sequence"/>
</dbReference>
<accession>A0ACB5R7Q0</accession>